<evidence type="ECO:0000313" key="2">
    <source>
        <dbReference type="Proteomes" id="UP000283786"/>
    </source>
</evidence>
<gene>
    <name evidence="1" type="ORF">PSAL_023430</name>
</gene>
<dbReference type="AlphaFoldDB" id="A0A418SIE5"/>
<reference evidence="1 2" key="1">
    <citation type="submission" date="2020-08" db="EMBL/GenBank/DDBJ databases">
        <title>Genome sequence of Rhodobacteraceae bacterium Lw-13e.</title>
        <authorList>
            <person name="Poehlein A."/>
            <person name="Wolter L."/>
            <person name="Daniel R."/>
            <person name="Brinkhoff T."/>
        </authorList>
    </citation>
    <scope>NUCLEOTIDE SEQUENCE [LARGE SCALE GENOMIC DNA]</scope>
    <source>
        <strain evidence="1 2">Lw-13e</strain>
    </source>
</reference>
<dbReference type="KEGG" id="palw:PSAL_023430"/>
<keyword evidence="2" id="KW-1185">Reference proteome</keyword>
<dbReference type="SUPFAM" id="SSF54593">
    <property type="entry name" value="Glyoxalase/Bleomycin resistance protein/Dihydroxybiphenyl dioxygenase"/>
    <property type="match status" value="1"/>
</dbReference>
<dbReference type="Pfam" id="PF00903">
    <property type="entry name" value="Glyoxalase"/>
    <property type="match status" value="1"/>
</dbReference>
<dbReference type="PANTHER" id="PTHR35006:SF1">
    <property type="entry name" value="BLL2941 PROTEIN"/>
    <property type="match status" value="1"/>
</dbReference>
<dbReference type="PROSITE" id="PS51819">
    <property type="entry name" value="VOC"/>
    <property type="match status" value="1"/>
</dbReference>
<dbReference type="OrthoDB" id="9807407at2"/>
<dbReference type="InterPro" id="IPR029068">
    <property type="entry name" value="Glyas_Bleomycin-R_OHBP_Dase"/>
</dbReference>
<organism evidence="1 2">
    <name type="scientific">Pseudooceanicola algae</name>
    <dbReference type="NCBI Taxonomy" id="1537215"/>
    <lineage>
        <taxon>Bacteria</taxon>
        <taxon>Pseudomonadati</taxon>
        <taxon>Pseudomonadota</taxon>
        <taxon>Alphaproteobacteria</taxon>
        <taxon>Rhodobacterales</taxon>
        <taxon>Paracoccaceae</taxon>
        <taxon>Pseudooceanicola</taxon>
    </lineage>
</organism>
<dbReference type="Proteomes" id="UP000283786">
    <property type="component" value="Chromosome"/>
</dbReference>
<proteinExistence type="predicted"/>
<accession>A0A418SIE5</accession>
<dbReference type="PANTHER" id="PTHR35006">
    <property type="entry name" value="GLYOXALASE FAMILY PROTEIN (AFU_ORTHOLOGUE AFUA_5G14830)"/>
    <property type="match status" value="1"/>
</dbReference>
<dbReference type="InterPro" id="IPR037523">
    <property type="entry name" value="VOC_core"/>
</dbReference>
<name>A0A418SIE5_9RHOB</name>
<dbReference type="CDD" id="cd07262">
    <property type="entry name" value="VOC_like"/>
    <property type="match status" value="1"/>
</dbReference>
<dbReference type="RefSeq" id="WP_119838574.1">
    <property type="nucleotide sequence ID" value="NZ_CP060436.1"/>
</dbReference>
<sequence length="134" mass="14783">MLSHVTIAISDFDRARAFYQPLLLRLGLQESWFLPGEEAAWRAPGQPRPLFFLARPYEGEPAPGNGPMIGFLAPDRGAVRDTHHMALATGATDLGAPGLRPRYHPNYYGAYFRDPDGNKICIVCHDPDPADPTP</sequence>
<dbReference type="InterPro" id="IPR004360">
    <property type="entry name" value="Glyas_Fos-R_dOase_dom"/>
</dbReference>
<dbReference type="Gene3D" id="3.10.180.10">
    <property type="entry name" value="2,3-Dihydroxybiphenyl 1,2-Dioxygenase, domain 1"/>
    <property type="match status" value="1"/>
</dbReference>
<protein>
    <submittedName>
        <fullName evidence="1">Uncharacterized protein</fullName>
    </submittedName>
</protein>
<evidence type="ECO:0000313" key="1">
    <source>
        <dbReference type="EMBL" id="QPM91094.1"/>
    </source>
</evidence>
<dbReference type="EMBL" id="CP060436">
    <property type="protein sequence ID" value="QPM91094.1"/>
    <property type="molecule type" value="Genomic_DNA"/>
</dbReference>